<dbReference type="Pfam" id="PF00561">
    <property type="entry name" value="Abhydrolase_1"/>
    <property type="match status" value="1"/>
</dbReference>
<reference evidence="4 5" key="1">
    <citation type="journal article" date="2010" name="Stand. Genomic Sci.">
        <title>Complete genome sequence of Conexibacter woesei type strain (ID131577).</title>
        <authorList>
            <person name="Pukall R."/>
            <person name="Lapidus A."/>
            <person name="Glavina Del Rio T."/>
            <person name="Copeland A."/>
            <person name="Tice H."/>
            <person name="Cheng J.-F."/>
            <person name="Lucas S."/>
            <person name="Chen F."/>
            <person name="Nolan M."/>
            <person name="Bruce D."/>
            <person name="Goodwin L."/>
            <person name="Pitluck S."/>
            <person name="Mavromatis K."/>
            <person name="Ivanova N."/>
            <person name="Ovchinnikova G."/>
            <person name="Pati A."/>
            <person name="Chen A."/>
            <person name="Palaniappan K."/>
            <person name="Land M."/>
            <person name="Hauser L."/>
            <person name="Chang Y.-J."/>
            <person name="Jeffries C.D."/>
            <person name="Chain P."/>
            <person name="Meincke L."/>
            <person name="Sims D."/>
            <person name="Brettin T."/>
            <person name="Detter J.C."/>
            <person name="Rohde M."/>
            <person name="Goeker M."/>
            <person name="Bristow J."/>
            <person name="Eisen J.A."/>
            <person name="Markowitz V."/>
            <person name="Kyrpides N.C."/>
            <person name="Klenk H.-P."/>
            <person name="Hugenholtz P."/>
        </authorList>
    </citation>
    <scope>NUCLEOTIDE SEQUENCE [LARGE SCALE GENOMIC DNA]</scope>
    <source>
        <strain evidence="5">DSM 14684 / CIP 108061 / JCM 11494 / NBRC 100937 / ID131577</strain>
    </source>
</reference>
<organism evidence="4 5">
    <name type="scientific">Conexibacter woesei (strain DSM 14684 / CCUG 47730 / CIP 108061 / JCM 11494 / NBRC 100937 / ID131577)</name>
    <dbReference type="NCBI Taxonomy" id="469383"/>
    <lineage>
        <taxon>Bacteria</taxon>
        <taxon>Bacillati</taxon>
        <taxon>Actinomycetota</taxon>
        <taxon>Thermoleophilia</taxon>
        <taxon>Solirubrobacterales</taxon>
        <taxon>Conexibacteraceae</taxon>
        <taxon>Conexibacter</taxon>
    </lineage>
</organism>
<keyword evidence="4" id="KW-0378">Hydrolase</keyword>
<dbReference type="KEGG" id="cwo:Cwoe_0476"/>
<dbReference type="InterPro" id="IPR006311">
    <property type="entry name" value="TAT_signal"/>
</dbReference>
<dbReference type="SUPFAM" id="SSF53474">
    <property type="entry name" value="alpha/beta-Hydrolases"/>
    <property type="match status" value="1"/>
</dbReference>
<evidence type="ECO:0000313" key="5">
    <source>
        <dbReference type="Proteomes" id="UP000008229"/>
    </source>
</evidence>
<dbReference type="RefSeq" id="WP_012931965.1">
    <property type="nucleotide sequence ID" value="NC_013739.1"/>
</dbReference>
<protein>
    <submittedName>
        <fullName evidence="4">Alpha/beta hydrolase fold protein</fullName>
    </submittedName>
</protein>
<dbReference type="STRING" id="469383.Cwoe_0476"/>
<dbReference type="PANTHER" id="PTHR43722:SF1">
    <property type="entry name" value="PROLINE IMINOPEPTIDASE"/>
    <property type="match status" value="1"/>
</dbReference>
<dbReference type="HOGENOM" id="CLU_437254_0_0_11"/>
<name>D3F842_CONWI</name>
<proteinExistence type="predicted"/>
<dbReference type="InterPro" id="IPR029058">
    <property type="entry name" value="AB_hydrolase_fold"/>
</dbReference>
<dbReference type="Proteomes" id="UP000008229">
    <property type="component" value="Chromosome"/>
</dbReference>
<keyword evidence="1" id="KW-0732">Signal</keyword>
<dbReference type="OrthoDB" id="9796770at2"/>
<dbReference type="EMBL" id="CP001854">
    <property type="protein sequence ID" value="ADB48912.1"/>
    <property type="molecule type" value="Genomic_DNA"/>
</dbReference>
<evidence type="ECO:0000259" key="3">
    <source>
        <dbReference type="Pfam" id="PF08386"/>
    </source>
</evidence>
<dbReference type="GO" id="GO:0005737">
    <property type="term" value="C:cytoplasm"/>
    <property type="evidence" value="ECO:0007669"/>
    <property type="project" value="InterPro"/>
</dbReference>
<reference evidence="5" key="2">
    <citation type="submission" date="2010-01" db="EMBL/GenBank/DDBJ databases">
        <title>The complete genome of Conexibacter woesei DSM 14684.</title>
        <authorList>
            <consortium name="US DOE Joint Genome Institute (JGI-PGF)"/>
            <person name="Lucas S."/>
            <person name="Copeland A."/>
            <person name="Lapidus A."/>
            <person name="Glavina del Rio T."/>
            <person name="Dalin E."/>
            <person name="Tice H."/>
            <person name="Bruce D."/>
            <person name="Goodwin L."/>
            <person name="Pitluck S."/>
            <person name="Kyrpides N."/>
            <person name="Mavromatis K."/>
            <person name="Ivanova N."/>
            <person name="Mikhailova N."/>
            <person name="Chertkov O."/>
            <person name="Brettin T."/>
            <person name="Detter J.C."/>
            <person name="Han C."/>
            <person name="Larimer F."/>
            <person name="Land M."/>
            <person name="Hauser L."/>
            <person name="Markowitz V."/>
            <person name="Cheng J.-F."/>
            <person name="Hugenholtz P."/>
            <person name="Woyke T."/>
            <person name="Wu D."/>
            <person name="Pukall R."/>
            <person name="Steenblock K."/>
            <person name="Schneider S."/>
            <person name="Klenk H.-P."/>
            <person name="Eisen J.A."/>
        </authorList>
    </citation>
    <scope>NUCLEOTIDE SEQUENCE [LARGE SCALE GENOMIC DNA]</scope>
    <source>
        <strain evidence="5">DSM 14684 / CIP 108061 / JCM 11494 / NBRC 100937 / ID131577</strain>
    </source>
</reference>
<feature type="domain" description="Peptidase S33 tripeptidyl aminopeptidase-like C-terminal" evidence="3">
    <location>
        <begin position="406"/>
        <end position="468"/>
    </location>
</feature>
<feature type="chain" id="PRO_5003044049" evidence="1">
    <location>
        <begin position="35"/>
        <end position="625"/>
    </location>
</feature>
<feature type="domain" description="AB hydrolase-1" evidence="2">
    <location>
        <begin position="86"/>
        <end position="199"/>
    </location>
</feature>
<accession>D3F842</accession>
<dbReference type="GO" id="GO:0006508">
    <property type="term" value="P:proteolysis"/>
    <property type="evidence" value="ECO:0007669"/>
    <property type="project" value="InterPro"/>
</dbReference>
<gene>
    <name evidence="4" type="ordered locus">Cwoe_0476</name>
</gene>
<dbReference type="eggNOG" id="COG2021">
    <property type="taxonomic scope" value="Bacteria"/>
</dbReference>
<evidence type="ECO:0000259" key="2">
    <source>
        <dbReference type="Pfam" id="PF00561"/>
    </source>
</evidence>
<feature type="signal peptide" evidence="1">
    <location>
        <begin position="1"/>
        <end position="34"/>
    </location>
</feature>
<dbReference type="AlphaFoldDB" id="D3F842"/>
<dbReference type="InterPro" id="IPR000073">
    <property type="entry name" value="AB_hydrolase_1"/>
</dbReference>
<evidence type="ECO:0000256" key="1">
    <source>
        <dbReference type="SAM" id="SignalP"/>
    </source>
</evidence>
<keyword evidence="5" id="KW-1185">Reference proteome</keyword>
<dbReference type="GO" id="GO:0004177">
    <property type="term" value="F:aminopeptidase activity"/>
    <property type="evidence" value="ECO:0007669"/>
    <property type="project" value="UniProtKB-EC"/>
</dbReference>
<dbReference type="Pfam" id="PF08386">
    <property type="entry name" value="Abhydrolase_4"/>
    <property type="match status" value="1"/>
</dbReference>
<dbReference type="InterPro" id="IPR005944">
    <property type="entry name" value="Pro_iminopeptidase"/>
</dbReference>
<dbReference type="PROSITE" id="PS51318">
    <property type="entry name" value="TAT"/>
    <property type="match status" value="1"/>
</dbReference>
<dbReference type="Gene3D" id="3.40.50.1820">
    <property type="entry name" value="alpha/beta hydrolase"/>
    <property type="match status" value="1"/>
</dbReference>
<dbReference type="PANTHER" id="PTHR43722">
    <property type="entry name" value="PROLINE IMINOPEPTIDASE"/>
    <property type="match status" value="1"/>
</dbReference>
<evidence type="ECO:0000313" key="4">
    <source>
        <dbReference type="EMBL" id="ADB48912.1"/>
    </source>
</evidence>
<dbReference type="InterPro" id="IPR013595">
    <property type="entry name" value="Pept_S33_TAP-like_C"/>
</dbReference>
<sequence length="625" mass="64916" precursor="true">MTVTPLRRTARRGTAAVAALVVAAGAVAAAPAAAAPLSFSSCEEKQQQGWECATLVAPLDHSGAVPGTVSLRVQRLAHDGPPHAKALVNIEGGPGASTTGRSAQTRQLLGDVTARNGYDLVLLDTRATGGSTPRAIALGTSRHYSTADTVRDLELVRQGLGVERLALMGTSYSTLYAAEFARTLPDRTDRVILDSPLGPGGPTMFGEQTVAGVLPMVRDVCRTAGCPGSPARTGADLRAMVRREERGLFWVPHHSWMPPPRGKKAPELIRANFGINRGAVLRMFTSADTQTALFALLPSAMRDAVRGDWRAFAAATGVDKTARFEDLDINDDINRITRCLDLRVPWPFETPAAQRDELLKRAREAVPTGPLAPFGARMLVGGPGEDCAAFGLSGLPTAIRGGAIPAVPGVILQGAWDLRTPPSEGRALAQAWPTGTLVVASGTGHGVLRAATACATEAVDALLAGKSVDGAACAGTEPVAQPLPVTSNPADLRPLRPAPRAVARTAAAVLATLRHAELLIAVGTPHGGTTYVGGIRTGSAHATRRPPSIATTIALDEYGVLPGVQLDGAIRVGQGGSYRVDVAVGGRHSGRVTIRGGRLTGTIDGRALAVRLPDQLGKPAVTRYG</sequence>